<keyword evidence="2" id="KW-1185">Reference proteome</keyword>
<sequence>MEIQKLPGITPCDDVEKGALCRQKQSFAGYDGWDQAFLFNDGKLTLVALAGPTDNALYTKVLGAMTNNGFILAALQSGDKLFDFIKVLHEKGEKAAVAGLTAFEASALNGDTGLTYTFAAKDAMKGAAKLGSYAQFVLNAPDSLRATEFEVSEDGMSVRFIAPKAALKDMKRQMEGQKESF</sequence>
<organism evidence="1 2">
    <name type="scientific">Desulfovibrio fairfieldensis</name>
    <dbReference type="NCBI Taxonomy" id="44742"/>
    <lineage>
        <taxon>Bacteria</taxon>
        <taxon>Pseudomonadati</taxon>
        <taxon>Thermodesulfobacteriota</taxon>
        <taxon>Desulfovibrionia</taxon>
        <taxon>Desulfovibrionales</taxon>
        <taxon>Desulfovibrionaceae</taxon>
        <taxon>Desulfovibrio</taxon>
    </lineage>
</organism>
<proteinExistence type="predicted"/>
<reference evidence="2" key="1">
    <citation type="submission" date="2016-02" db="EMBL/GenBank/DDBJ databases">
        <authorList>
            <person name="Holder M.E."/>
            <person name="Ajami N.J."/>
            <person name="Petrosino J.F."/>
        </authorList>
    </citation>
    <scope>NUCLEOTIDE SEQUENCE [LARGE SCALE GENOMIC DNA]</scope>
    <source>
        <strain evidence="2">CCUG 45958</strain>
    </source>
</reference>
<dbReference type="AlphaFoldDB" id="A0A109W456"/>
<name>A0A109W456_9BACT</name>
<dbReference type="KEGG" id="dfi:AXF13_06755"/>
<dbReference type="EMBL" id="CP014229">
    <property type="protein sequence ID" value="AMD89836.1"/>
    <property type="molecule type" value="Genomic_DNA"/>
</dbReference>
<evidence type="ECO:0000313" key="2">
    <source>
        <dbReference type="Proteomes" id="UP000069241"/>
    </source>
</evidence>
<accession>A0A109W456</accession>
<protein>
    <submittedName>
        <fullName evidence="1">Uncharacterized protein</fullName>
    </submittedName>
</protein>
<dbReference type="Proteomes" id="UP000069241">
    <property type="component" value="Chromosome"/>
</dbReference>
<evidence type="ECO:0000313" key="1">
    <source>
        <dbReference type="EMBL" id="AMD89836.1"/>
    </source>
</evidence>
<gene>
    <name evidence="1" type="ORF">AXF13_06755</name>
</gene>